<dbReference type="Gene3D" id="1.10.530.10">
    <property type="match status" value="1"/>
</dbReference>
<evidence type="ECO:0000259" key="2">
    <source>
        <dbReference type="Pfam" id="PF01464"/>
    </source>
</evidence>
<dbReference type="SUPFAM" id="SSF53850">
    <property type="entry name" value="Periplasmic binding protein-like II"/>
    <property type="match status" value="1"/>
</dbReference>
<dbReference type="RefSeq" id="WP_004900271.1">
    <property type="nucleotide sequence ID" value="NZ_BBTI01000002.1"/>
</dbReference>
<dbReference type="GO" id="GO:0000270">
    <property type="term" value="P:peptidoglycan metabolic process"/>
    <property type="evidence" value="ECO:0007669"/>
    <property type="project" value="InterPro"/>
</dbReference>
<comment type="similarity">
    <text evidence="1">Belongs to the transglycosylase Slt family.</text>
</comment>
<organism evidence="3 4">
    <name type="scientific">Acinetobacter brisouii CIP 110357</name>
    <dbReference type="NCBI Taxonomy" id="1341683"/>
    <lineage>
        <taxon>Bacteria</taxon>
        <taxon>Pseudomonadati</taxon>
        <taxon>Pseudomonadota</taxon>
        <taxon>Gammaproteobacteria</taxon>
        <taxon>Moraxellales</taxon>
        <taxon>Moraxellaceae</taxon>
        <taxon>Acinetobacter</taxon>
    </lineage>
</organism>
<evidence type="ECO:0000313" key="3">
    <source>
        <dbReference type="EMBL" id="ESK51246.1"/>
    </source>
</evidence>
<dbReference type="PANTHER" id="PTHR37423">
    <property type="entry name" value="SOLUBLE LYTIC MUREIN TRANSGLYCOSYLASE-RELATED"/>
    <property type="match status" value="1"/>
</dbReference>
<sequence length="372" mass="42049">MHNPTTLADRRRFRLHNLKISLPTKALAFGLAMLPLHAINASKASNQYAQVISSNTLTVVAVKSPTTVFNDGQYFHGFGYDLMRNYAQSLNVQLNFQIVDSNATALKWVAKGKANLALTNADMQSIDQKSLMSFSASCGDATVLQKNGLDTQLNLVFKDAKDHLTQTASSFICQSKSNGAIQHLASFYNHHVVNEGSWDTIERDLQQRMPIYRASFERAAEQYNLNWHMLAAMGYQESYLKPNSVSPTGVRGLMMLTSDTAKAMGIENRTDPEQSIQGGAKYYDSLLSRYEYIPNPDRHWYALIAYNMGPGAVTFIQKQLEKQGEDPNNWLNMYAYLQRHQASNARYLQALQYVTRIRAYLEHIQNQQLINI</sequence>
<reference evidence="3 4" key="1">
    <citation type="submission" date="2013-10" db="EMBL/GenBank/DDBJ databases">
        <title>The Genome Sequence of Acinetobacter brisouii CIP 110357.</title>
        <authorList>
            <consortium name="The Broad Institute Genomics Platform"/>
            <consortium name="The Broad Institute Genome Sequencing Center for Infectious Disease"/>
            <person name="Cerqueira G."/>
            <person name="Feldgarden M."/>
            <person name="Courvalin P."/>
            <person name="Grillot-Courvalin C."/>
            <person name="Clermont D."/>
            <person name="Rocha E."/>
            <person name="Yoon E.-J."/>
            <person name="Nemec A."/>
            <person name="Young S.K."/>
            <person name="Zeng Q."/>
            <person name="Gargeya S."/>
            <person name="Fitzgerald M."/>
            <person name="Abouelleil A."/>
            <person name="Alvarado L."/>
            <person name="Berlin A.M."/>
            <person name="Chapman S.B."/>
            <person name="Gainer-Dewar J."/>
            <person name="Goldberg J."/>
            <person name="Gnerre S."/>
            <person name="Griggs A."/>
            <person name="Gujja S."/>
            <person name="Hansen M."/>
            <person name="Howarth C."/>
            <person name="Imamovic A."/>
            <person name="Ireland A."/>
            <person name="Larimer J."/>
            <person name="McCowan C."/>
            <person name="Murphy C."/>
            <person name="Pearson M."/>
            <person name="Poon T.W."/>
            <person name="Priest M."/>
            <person name="Roberts A."/>
            <person name="Saif S."/>
            <person name="Shea T."/>
            <person name="Sykes S."/>
            <person name="Wortman J."/>
            <person name="Nusbaum C."/>
            <person name="Birren B."/>
        </authorList>
    </citation>
    <scope>NUCLEOTIDE SEQUENCE [LARGE SCALE GENOMIC DNA]</scope>
    <source>
        <strain evidence="3 4">CIP 110357</strain>
    </source>
</reference>
<dbReference type="Proteomes" id="UP000018418">
    <property type="component" value="Unassembled WGS sequence"/>
</dbReference>
<dbReference type="SUPFAM" id="SSF53955">
    <property type="entry name" value="Lysozyme-like"/>
    <property type="match status" value="1"/>
</dbReference>
<dbReference type="InterPro" id="IPR023346">
    <property type="entry name" value="Lysozyme-like_dom_sf"/>
</dbReference>
<dbReference type="OrthoDB" id="9815002at2"/>
<evidence type="ECO:0000313" key="4">
    <source>
        <dbReference type="Proteomes" id="UP000018418"/>
    </source>
</evidence>
<accession>V2URK2</accession>
<dbReference type="HOGENOM" id="CLU_027494_0_1_6"/>
<dbReference type="CDD" id="cd13403">
    <property type="entry name" value="MLTF-like"/>
    <property type="match status" value="1"/>
</dbReference>
<protein>
    <recommendedName>
        <fullName evidence="2">Transglycosylase SLT domain-containing protein</fullName>
    </recommendedName>
</protein>
<dbReference type="GO" id="GO:0016020">
    <property type="term" value="C:membrane"/>
    <property type="evidence" value="ECO:0007669"/>
    <property type="project" value="InterPro"/>
</dbReference>
<evidence type="ECO:0000256" key="1">
    <source>
        <dbReference type="ARBA" id="ARBA00007734"/>
    </source>
</evidence>
<dbReference type="PATRIC" id="fig|1341683.3.peg.1741"/>
<dbReference type="Pfam" id="PF01464">
    <property type="entry name" value="SLT"/>
    <property type="match status" value="1"/>
</dbReference>
<comment type="caution">
    <text evidence="3">The sequence shown here is derived from an EMBL/GenBank/DDBJ whole genome shotgun (WGS) entry which is preliminary data.</text>
</comment>
<dbReference type="GO" id="GO:0008933">
    <property type="term" value="F:peptidoglycan lytic transglycosylase activity"/>
    <property type="evidence" value="ECO:0007669"/>
    <property type="project" value="InterPro"/>
</dbReference>
<dbReference type="AlphaFoldDB" id="V2URK2"/>
<name>V2URK2_9GAMM</name>
<keyword evidence="4" id="KW-1185">Reference proteome</keyword>
<gene>
    <name evidence="3" type="ORF">P255_01753</name>
</gene>
<dbReference type="STRING" id="396323.VH98_02215"/>
<dbReference type="EMBL" id="AYEU01000006">
    <property type="protein sequence ID" value="ESK51246.1"/>
    <property type="molecule type" value="Genomic_DNA"/>
</dbReference>
<dbReference type="PROSITE" id="PS00922">
    <property type="entry name" value="TRANSGLYCOSYLASE"/>
    <property type="match status" value="1"/>
</dbReference>
<dbReference type="InterPro" id="IPR000189">
    <property type="entry name" value="Transglyc_AS"/>
</dbReference>
<dbReference type="InterPro" id="IPR008258">
    <property type="entry name" value="Transglycosylase_SLT_dom_1"/>
</dbReference>
<proteinExistence type="inferred from homology"/>
<dbReference type="Gene3D" id="3.40.190.10">
    <property type="entry name" value="Periplasmic binding protein-like II"/>
    <property type="match status" value="1"/>
</dbReference>
<feature type="domain" description="Transglycosylase SLT" evidence="2">
    <location>
        <begin position="216"/>
        <end position="324"/>
    </location>
</feature>
<dbReference type="PANTHER" id="PTHR37423:SF2">
    <property type="entry name" value="MEMBRANE-BOUND LYTIC MUREIN TRANSGLYCOSYLASE C"/>
    <property type="match status" value="1"/>
</dbReference>